<feature type="transmembrane region" description="Helical" evidence="1">
    <location>
        <begin position="34"/>
        <end position="55"/>
    </location>
</feature>
<sequence length="251" mass="28026">MTEQRVPAETNPFTSPEVAVVDQQEFPNVPSGRVLWSCLVIGSVLNLLTSISYYANSDVYFICKVLWSLPNFLYGVMYGLGLALLTHAVVHRRLSTLSPGHWRLIVFLSLLGDELAWFVSLALSTALYLVFPVVTKESRAWRHHARVMAAAYSLDLVSKGLARVVEEVHTTGVRSLLGGYELLYGVMITINWGLLVLNLVAVILILLGIRSDRQANIPRDSYHYAGLMLIVLVPWLHMAVYQIIVTLAAYE</sequence>
<keyword evidence="1" id="KW-1133">Transmembrane helix</keyword>
<name>A0A2S8FQM2_9BACT</name>
<evidence type="ECO:0000256" key="1">
    <source>
        <dbReference type="SAM" id="Phobius"/>
    </source>
</evidence>
<keyword evidence="1" id="KW-0812">Transmembrane</keyword>
<feature type="transmembrane region" description="Helical" evidence="1">
    <location>
        <begin position="221"/>
        <end position="244"/>
    </location>
</feature>
<feature type="transmembrane region" description="Helical" evidence="1">
    <location>
        <begin position="182"/>
        <end position="209"/>
    </location>
</feature>
<organism evidence="2 3">
    <name type="scientific">Blastopirellula marina</name>
    <dbReference type="NCBI Taxonomy" id="124"/>
    <lineage>
        <taxon>Bacteria</taxon>
        <taxon>Pseudomonadati</taxon>
        <taxon>Planctomycetota</taxon>
        <taxon>Planctomycetia</taxon>
        <taxon>Pirellulales</taxon>
        <taxon>Pirellulaceae</taxon>
        <taxon>Blastopirellula</taxon>
    </lineage>
</organism>
<accession>A0A2S8FQM2</accession>
<evidence type="ECO:0000313" key="2">
    <source>
        <dbReference type="EMBL" id="PQO34457.1"/>
    </source>
</evidence>
<feature type="transmembrane region" description="Helical" evidence="1">
    <location>
        <begin position="102"/>
        <end position="131"/>
    </location>
</feature>
<reference evidence="2 3" key="1">
    <citation type="submission" date="2018-02" db="EMBL/GenBank/DDBJ databases">
        <title>Comparative genomes isolates from brazilian mangrove.</title>
        <authorList>
            <person name="Araujo J.E."/>
            <person name="Taketani R.G."/>
            <person name="Silva M.C.P."/>
            <person name="Loureco M.V."/>
            <person name="Andreote F.D."/>
        </authorList>
    </citation>
    <scope>NUCLEOTIDE SEQUENCE [LARGE SCALE GENOMIC DNA]</scope>
    <source>
        <strain evidence="2 3">Hex-1 MGV</strain>
    </source>
</reference>
<keyword evidence="1" id="KW-0472">Membrane</keyword>
<gene>
    <name evidence="2" type="ORF">C5Y83_13135</name>
</gene>
<protein>
    <submittedName>
        <fullName evidence="2">Uncharacterized protein</fullName>
    </submittedName>
</protein>
<comment type="caution">
    <text evidence="2">The sequence shown here is derived from an EMBL/GenBank/DDBJ whole genome shotgun (WGS) entry which is preliminary data.</text>
</comment>
<evidence type="ECO:0000313" key="3">
    <source>
        <dbReference type="Proteomes" id="UP000238322"/>
    </source>
</evidence>
<dbReference type="AlphaFoldDB" id="A0A2S8FQM2"/>
<dbReference type="EMBL" id="PUHY01000010">
    <property type="protein sequence ID" value="PQO34457.1"/>
    <property type="molecule type" value="Genomic_DNA"/>
</dbReference>
<proteinExistence type="predicted"/>
<feature type="transmembrane region" description="Helical" evidence="1">
    <location>
        <begin position="67"/>
        <end position="90"/>
    </location>
</feature>
<dbReference type="Proteomes" id="UP000238322">
    <property type="component" value="Unassembled WGS sequence"/>
</dbReference>